<dbReference type="AlphaFoldDB" id="A0A4R3LTU1"/>
<dbReference type="Proteomes" id="UP000294664">
    <property type="component" value="Unassembled WGS sequence"/>
</dbReference>
<dbReference type="RefSeq" id="WP_132032121.1">
    <property type="nucleotide sequence ID" value="NZ_SMAI01000008.1"/>
</dbReference>
<gene>
    <name evidence="1" type="ORF">EDC64_10836</name>
</gene>
<comment type="caution">
    <text evidence="1">The sequence shown here is derived from an EMBL/GenBank/DDBJ whole genome shotgun (WGS) entry which is preliminary data.</text>
</comment>
<dbReference type="EMBL" id="SMAI01000008">
    <property type="protein sequence ID" value="TCT03871.1"/>
    <property type="molecule type" value="Genomic_DNA"/>
</dbReference>
<name>A0A4R3LTU1_9HYPH</name>
<evidence type="ECO:0000313" key="2">
    <source>
        <dbReference type="Proteomes" id="UP000294664"/>
    </source>
</evidence>
<keyword evidence="2" id="KW-1185">Reference proteome</keyword>
<evidence type="ECO:0000313" key="1">
    <source>
        <dbReference type="EMBL" id="TCT03871.1"/>
    </source>
</evidence>
<proteinExistence type="predicted"/>
<accession>A0A4R3LTU1</accession>
<organism evidence="1 2">
    <name type="scientific">Aquabacter spiritensis</name>
    <dbReference type="NCBI Taxonomy" id="933073"/>
    <lineage>
        <taxon>Bacteria</taxon>
        <taxon>Pseudomonadati</taxon>
        <taxon>Pseudomonadota</taxon>
        <taxon>Alphaproteobacteria</taxon>
        <taxon>Hyphomicrobiales</taxon>
        <taxon>Xanthobacteraceae</taxon>
        <taxon>Aquabacter</taxon>
    </lineage>
</organism>
<reference evidence="1 2" key="1">
    <citation type="submission" date="2019-03" db="EMBL/GenBank/DDBJ databases">
        <title>Genomic Encyclopedia of Type Strains, Phase IV (KMG-IV): sequencing the most valuable type-strain genomes for metagenomic binning, comparative biology and taxonomic classification.</title>
        <authorList>
            <person name="Goeker M."/>
        </authorList>
    </citation>
    <scope>NUCLEOTIDE SEQUENCE [LARGE SCALE GENOMIC DNA]</scope>
    <source>
        <strain evidence="1 2">DSM 9035</strain>
    </source>
</reference>
<sequence>MAIFTPDDEPYLGRRSVFHFDEVIQVAMDQNSKIGPWTHNRTLTPLQIAATELIPHGFSIALSIRELIRQAYLISAEILLRPLMERAVVISYLCESPSALPLWEAGWPHKSRPPLHKMLAAINGQSGTADESEMQARLLTQHFNSIVHADPLGARSQVARLGDGLGGYTASKSVNDIERCDEICWQAVSHLIILMGRAAQLFPEAVDRGSDLIGPNRNLP</sequence>
<dbReference type="OrthoDB" id="9182829at2"/>
<protein>
    <submittedName>
        <fullName evidence="1">Uncharacterized protein</fullName>
    </submittedName>
</protein>